<feature type="compositionally biased region" description="Low complexity" evidence="1">
    <location>
        <begin position="550"/>
        <end position="560"/>
    </location>
</feature>
<feature type="region of interest" description="Disordered" evidence="1">
    <location>
        <begin position="456"/>
        <end position="598"/>
    </location>
</feature>
<gene>
    <name evidence="2" type="ORF">SEMRO_1910_G304890.1</name>
</gene>
<accession>A0A9N8HW35</accession>
<reference evidence="2" key="1">
    <citation type="submission" date="2020-06" db="EMBL/GenBank/DDBJ databases">
        <authorList>
            <consortium name="Plant Systems Biology data submission"/>
        </authorList>
    </citation>
    <scope>NUCLEOTIDE SEQUENCE</scope>
    <source>
        <strain evidence="2">D6</strain>
    </source>
</reference>
<proteinExistence type="predicted"/>
<dbReference type="Gene3D" id="3.40.50.300">
    <property type="entry name" value="P-loop containing nucleotide triphosphate hydrolases"/>
    <property type="match status" value="1"/>
</dbReference>
<dbReference type="SUPFAM" id="SSF52540">
    <property type="entry name" value="P-loop containing nucleoside triphosphate hydrolases"/>
    <property type="match status" value="1"/>
</dbReference>
<feature type="compositionally biased region" description="Basic and acidic residues" evidence="1">
    <location>
        <begin position="561"/>
        <end position="581"/>
    </location>
</feature>
<feature type="compositionally biased region" description="Low complexity" evidence="1">
    <location>
        <begin position="628"/>
        <end position="642"/>
    </location>
</feature>
<dbReference type="OrthoDB" id="2386367at2759"/>
<feature type="compositionally biased region" description="Acidic residues" evidence="1">
    <location>
        <begin position="456"/>
        <end position="469"/>
    </location>
</feature>
<comment type="caution">
    <text evidence="2">The sequence shown here is derived from an EMBL/GenBank/DDBJ whole genome shotgun (WGS) entry which is preliminary data.</text>
</comment>
<dbReference type="Proteomes" id="UP001153069">
    <property type="component" value="Unassembled WGS sequence"/>
</dbReference>
<name>A0A9N8HW35_9STRA</name>
<evidence type="ECO:0000313" key="2">
    <source>
        <dbReference type="EMBL" id="CAB9526915.1"/>
    </source>
</evidence>
<feature type="compositionally biased region" description="Acidic residues" evidence="1">
    <location>
        <begin position="643"/>
        <end position="664"/>
    </location>
</feature>
<feature type="compositionally biased region" description="Basic and acidic residues" evidence="1">
    <location>
        <begin position="537"/>
        <end position="549"/>
    </location>
</feature>
<dbReference type="AlphaFoldDB" id="A0A9N8HW35"/>
<organism evidence="2 3">
    <name type="scientific">Seminavis robusta</name>
    <dbReference type="NCBI Taxonomy" id="568900"/>
    <lineage>
        <taxon>Eukaryota</taxon>
        <taxon>Sar</taxon>
        <taxon>Stramenopiles</taxon>
        <taxon>Ochrophyta</taxon>
        <taxon>Bacillariophyta</taxon>
        <taxon>Bacillariophyceae</taxon>
        <taxon>Bacillariophycidae</taxon>
        <taxon>Naviculales</taxon>
        <taxon>Naviculaceae</taxon>
        <taxon>Seminavis</taxon>
    </lineage>
</organism>
<sequence>MTTEAKRTVPVPVEKALKVFFSFISSVRQDLVSVPVDVQSSSDFKAKTRENKSKMLEQLKTLAGMLSKHMDLEKPENYREQELVENVNSAAGDFSQDYAAAQTRWVDLLLDKTSETLDSIHHVNLEKLTKLMEKNDSAGCIMEGKDVILLLGSPGSGKTTALHYLAKSTFREIAVADAKFFKPMKLGDPDLTEMRVSCGGGKEVITRHLQVVTVKLDGKPIVLCDTPSFGDHETIEEVIANSLGLVRAVQKARSVRPVLVLSCDELGFRDRFNAYPQILSILTRLLGTDSNVDLEPFSFIFTKYDASCISGLRKQFSLFLKEGEEEATWGGKADQNKQALIKHLIKRSCPETNTVIPTRGDPEVVLRKLMGAESFVSNPETFFVPNLSDTLLSTLKKQLKFTLVDLREALSRNDNTTGIHRMQQMSKLANLLPEAGIYARHGFKAFKEIINQMVEDDDDEDCEEEDSDGNESSGSEGLLPPDLADSSKGSWTSSESEQRSNVSSRLVKSPSQEYLVSRHLSTVPEEAEDADNQSSMSEKKIKNDKKINNDETSQSSQTSRKSQESGDRSRSGPSKALRELAAKCGEMSPQELEDKEDNLIVGIHPMSPNYSQAPPYTSHVSPIVSHASPIASSVSPPSSNESELADDRDDEEELSQDQIDLPEEDQAYAEQYSTLLKEMTIKAVEEEDYVLAVQRMQEFMRLARSSPEHTRDHPDFKRCVELFLVFSVALKECDYRKCLQQMNALIAMSEGGNVEAQKCTECGVNAAIKHIIELRERVIEVTAQLHCIADPDEFDQVAEELRTLRGKVENSNVLMETCMRGSNDKGKSETVLACISYGFKVGRLTR</sequence>
<feature type="compositionally biased region" description="Low complexity" evidence="1">
    <location>
        <begin position="486"/>
        <end position="505"/>
    </location>
</feature>
<keyword evidence="3" id="KW-1185">Reference proteome</keyword>
<dbReference type="InterPro" id="IPR027417">
    <property type="entry name" value="P-loop_NTPase"/>
</dbReference>
<evidence type="ECO:0000256" key="1">
    <source>
        <dbReference type="SAM" id="MobiDB-lite"/>
    </source>
</evidence>
<feature type="region of interest" description="Disordered" evidence="1">
    <location>
        <begin position="628"/>
        <end position="664"/>
    </location>
</feature>
<protein>
    <submittedName>
        <fullName evidence="2">Whole genome shotgun sequence</fullName>
    </submittedName>
</protein>
<dbReference type="EMBL" id="CAICTM010001908">
    <property type="protein sequence ID" value="CAB9526915.1"/>
    <property type="molecule type" value="Genomic_DNA"/>
</dbReference>
<evidence type="ECO:0000313" key="3">
    <source>
        <dbReference type="Proteomes" id="UP001153069"/>
    </source>
</evidence>